<keyword evidence="3" id="KW-1185">Reference proteome</keyword>
<proteinExistence type="predicted"/>
<dbReference type="Pfam" id="PF06707">
    <property type="entry name" value="DUF1194"/>
    <property type="match status" value="1"/>
</dbReference>
<dbReference type="HOGENOM" id="CLU_064451_1_0_5"/>
<dbReference type="AlphaFoldDB" id="A0A017HVT5"/>
<sequence>MLCALAVLSAPPAAAGEADGTCDTALLLAIDVSNSVDESEYRLQIDGLADALNDPDVSDALVVAQAAVAVLLWSGPREQLAAIPWQQVAEPSDARLLSTRVRALPRPYVRSGTAPAEALLAALDLLAQAPPCGRHVVDVSGDGARNMGGPVARARDDAVAQGVTVNAIAIETVGHGVADFFRDELVTPGGFVMSARGHRDYPRAIREKILRELATPTG</sequence>
<dbReference type="EMBL" id="AOSK01000021">
    <property type="protein sequence ID" value="EYD77869.1"/>
    <property type="molecule type" value="Genomic_DNA"/>
</dbReference>
<dbReference type="InterPro" id="IPR002035">
    <property type="entry name" value="VWF_A"/>
</dbReference>
<reference evidence="2 3" key="1">
    <citation type="submission" date="2013-02" db="EMBL/GenBank/DDBJ databases">
        <authorList>
            <person name="Fiebig A."/>
            <person name="Goeker M."/>
            <person name="Klenk H.-P.P."/>
        </authorList>
    </citation>
    <scope>NUCLEOTIDE SEQUENCE [LARGE SCALE GENOMIC DNA]</scope>
    <source>
        <strain evidence="2 3">DSM 19309</strain>
    </source>
</reference>
<accession>A0A017HVT5</accession>
<protein>
    <recommendedName>
        <fullName evidence="1">VWFA domain-containing protein</fullName>
    </recommendedName>
</protein>
<name>A0A017HVT5_9RHOB</name>
<dbReference type="Gene3D" id="3.40.50.410">
    <property type="entry name" value="von Willebrand factor, type A domain"/>
    <property type="match status" value="1"/>
</dbReference>
<evidence type="ECO:0000313" key="3">
    <source>
        <dbReference type="Proteomes" id="UP000019666"/>
    </source>
</evidence>
<dbReference type="InterPro" id="IPR010607">
    <property type="entry name" value="DUF1194"/>
</dbReference>
<feature type="domain" description="VWFA" evidence="1">
    <location>
        <begin position="25"/>
        <end position="213"/>
    </location>
</feature>
<dbReference type="PROSITE" id="PS50234">
    <property type="entry name" value="VWFA"/>
    <property type="match status" value="1"/>
</dbReference>
<evidence type="ECO:0000313" key="2">
    <source>
        <dbReference type="EMBL" id="EYD77869.1"/>
    </source>
</evidence>
<dbReference type="STRING" id="442562.Rumeso_00596"/>
<organism evidence="2 3">
    <name type="scientific">Rubellimicrobium mesophilum DSM 19309</name>
    <dbReference type="NCBI Taxonomy" id="442562"/>
    <lineage>
        <taxon>Bacteria</taxon>
        <taxon>Pseudomonadati</taxon>
        <taxon>Pseudomonadota</taxon>
        <taxon>Alphaproteobacteria</taxon>
        <taxon>Rhodobacterales</taxon>
        <taxon>Roseobacteraceae</taxon>
        <taxon>Rubellimicrobium</taxon>
    </lineage>
</organism>
<comment type="caution">
    <text evidence="2">The sequence shown here is derived from an EMBL/GenBank/DDBJ whole genome shotgun (WGS) entry which is preliminary data.</text>
</comment>
<dbReference type="Proteomes" id="UP000019666">
    <property type="component" value="Unassembled WGS sequence"/>
</dbReference>
<dbReference type="InterPro" id="IPR036465">
    <property type="entry name" value="vWFA_dom_sf"/>
</dbReference>
<dbReference type="SUPFAM" id="SSF53300">
    <property type="entry name" value="vWA-like"/>
    <property type="match status" value="1"/>
</dbReference>
<dbReference type="PATRIC" id="fig|442562.3.peg.595"/>
<evidence type="ECO:0000259" key="1">
    <source>
        <dbReference type="PROSITE" id="PS50234"/>
    </source>
</evidence>
<gene>
    <name evidence="2" type="ORF">Rumeso_00596</name>
</gene>